<evidence type="ECO:0000256" key="4">
    <source>
        <dbReference type="ARBA" id="ARBA00022989"/>
    </source>
</evidence>
<feature type="transmembrane region" description="Helical" evidence="6">
    <location>
        <begin position="252"/>
        <end position="271"/>
    </location>
</feature>
<feature type="transmembrane region" description="Helical" evidence="6">
    <location>
        <begin position="345"/>
        <end position="372"/>
    </location>
</feature>
<dbReference type="GO" id="GO:0051301">
    <property type="term" value="P:cell division"/>
    <property type="evidence" value="ECO:0007669"/>
    <property type="project" value="InterPro"/>
</dbReference>
<dbReference type="AlphaFoldDB" id="A0A1T4LH87"/>
<evidence type="ECO:0000313" key="7">
    <source>
        <dbReference type="EMBL" id="SJZ53794.1"/>
    </source>
</evidence>
<dbReference type="RefSeq" id="WP_078768369.1">
    <property type="nucleotide sequence ID" value="NZ_FUWW01000008.1"/>
</dbReference>
<evidence type="ECO:0000256" key="2">
    <source>
        <dbReference type="ARBA" id="ARBA00022692"/>
    </source>
</evidence>
<dbReference type="PANTHER" id="PTHR30474">
    <property type="entry name" value="CELL CYCLE PROTEIN"/>
    <property type="match status" value="1"/>
</dbReference>
<organism evidence="7 8">
    <name type="scientific">Eubacterium coprostanoligenes</name>
    <dbReference type="NCBI Taxonomy" id="290054"/>
    <lineage>
        <taxon>Bacteria</taxon>
        <taxon>Bacillati</taxon>
        <taxon>Bacillota</taxon>
        <taxon>Clostridia</taxon>
        <taxon>Eubacteriales</taxon>
        <taxon>Eubacteriaceae</taxon>
        <taxon>Eubacterium</taxon>
    </lineage>
</organism>
<feature type="transmembrane region" description="Helical" evidence="6">
    <location>
        <begin position="200"/>
        <end position="220"/>
    </location>
</feature>
<feature type="transmembrane region" description="Helical" evidence="6">
    <location>
        <begin position="291"/>
        <end position="308"/>
    </location>
</feature>
<dbReference type="Pfam" id="PF01098">
    <property type="entry name" value="FTSW_RODA_SPOVE"/>
    <property type="match status" value="1"/>
</dbReference>
<dbReference type="GO" id="GO:0032153">
    <property type="term" value="C:cell division site"/>
    <property type="evidence" value="ECO:0007669"/>
    <property type="project" value="TreeGrafter"/>
</dbReference>
<dbReference type="GO" id="GO:0015648">
    <property type="term" value="F:lipid-linked peptidoglycan transporter activity"/>
    <property type="evidence" value="ECO:0007669"/>
    <property type="project" value="TreeGrafter"/>
</dbReference>
<evidence type="ECO:0000256" key="3">
    <source>
        <dbReference type="ARBA" id="ARBA00022960"/>
    </source>
</evidence>
<gene>
    <name evidence="7" type="ORF">SAMN02745114_00877</name>
</gene>
<sequence>MATLAVDSNILKRKNSIWTLIKGTDFVTMLTALSASIYGLMLVYSASYSSLSGGRVISSDVRSMLVSIIIGFVISIAVSNIDYDVISKLWPIIAAGCVGLMIFTFFFGVAPESRPDSKCWIDLKVFYFQPSELLKVGFIISFSYHLDLVRDKINKLKTIIPLVIHGAIPVGLVLLTGDAGSALIFLIMFIGMLFLSRVNIGYFIAGFCAIFVGFAVAWKAGIIDGIQRQRIVALFYPEQYADAMYQQTNGKIAMGSGGLFGQGFLHGNMTQSGAVPVNESDMVLTVAGEEFGFVGTMAALLILFFLVLRVIKIAMNARDNVGYLMCGGIAVMLFAQILVNVGMELSLLPCIGITLPLFSAGGSSSLCIYLALGIEYSVYRFSRAPRETLFYTK</sequence>
<feature type="transmembrane region" description="Helical" evidence="6">
    <location>
        <begin position="26"/>
        <end position="44"/>
    </location>
</feature>
<evidence type="ECO:0000313" key="8">
    <source>
        <dbReference type="Proteomes" id="UP000190657"/>
    </source>
</evidence>
<evidence type="ECO:0000256" key="6">
    <source>
        <dbReference type="SAM" id="Phobius"/>
    </source>
</evidence>
<keyword evidence="8" id="KW-1185">Reference proteome</keyword>
<dbReference type="GO" id="GO:0005886">
    <property type="term" value="C:plasma membrane"/>
    <property type="evidence" value="ECO:0007669"/>
    <property type="project" value="TreeGrafter"/>
</dbReference>
<keyword evidence="2 6" id="KW-0812">Transmembrane</keyword>
<reference evidence="7 8" key="1">
    <citation type="submission" date="2017-02" db="EMBL/GenBank/DDBJ databases">
        <authorList>
            <person name="Peterson S.W."/>
        </authorList>
    </citation>
    <scope>NUCLEOTIDE SEQUENCE [LARGE SCALE GENOMIC DNA]</scope>
    <source>
        <strain evidence="7 8">ATCC 51222</strain>
    </source>
</reference>
<keyword evidence="5 6" id="KW-0472">Membrane</keyword>
<protein>
    <submittedName>
        <fullName evidence="7">Rod shape determining protein RodA</fullName>
    </submittedName>
</protein>
<dbReference type="OrthoDB" id="9812661at2"/>
<dbReference type="InterPro" id="IPR001182">
    <property type="entry name" value="FtsW/RodA"/>
</dbReference>
<accession>A0A1T4LH87</accession>
<dbReference type="STRING" id="290054.SAMN02745114_00877"/>
<comment type="subcellular location">
    <subcellularLocation>
        <location evidence="1">Membrane</location>
        <topology evidence="1">Multi-pass membrane protein</topology>
    </subcellularLocation>
</comment>
<evidence type="ECO:0000256" key="1">
    <source>
        <dbReference type="ARBA" id="ARBA00004141"/>
    </source>
</evidence>
<keyword evidence="4 6" id="KW-1133">Transmembrane helix</keyword>
<keyword evidence="3" id="KW-0133">Cell shape</keyword>
<dbReference type="GO" id="GO:0008360">
    <property type="term" value="P:regulation of cell shape"/>
    <property type="evidence" value="ECO:0007669"/>
    <property type="project" value="UniProtKB-KW"/>
</dbReference>
<dbReference type="Proteomes" id="UP000190657">
    <property type="component" value="Unassembled WGS sequence"/>
</dbReference>
<feature type="transmembrane region" description="Helical" evidence="6">
    <location>
        <begin position="320"/>
        <end position="339"/>
    </location>
</feature>
<feature type="transmembrane region" description="Helical" evidence="6">
    <location>
        <begin position="64"/>
        <end position="83"/>
    </location>
</feature>
<feature type="transmembrane region" description="Helical" evidence="6">
    <location>
        <begin position="89"/>
        <end position="110"/>
    </location>
</feature>
<dbReference type="PANTHER" id="PTHR30474:SF1">
    <property type="entry name" value="PEPTIDOGLYCAN GLYCOSYLTRANSFERASE MRDB"/>
    <property type="match status" value="1"/>
</dbReference>
<dbReference type="EMBL" id="FUWW01000008">
    <property type="protein sequence ID" value="SJZ53794.1"/>
    <property type="molecule type" value="Genomic_DNA"/>
</dbReference>
<proteinExistence type="predicted"/>
<evidence type="ECO:0000256" key="5">
    <source>
        <dbReference type="ARBA" id="ARBA00023136"/>
    </source>
</evidence>
<feature type="transmembrane region" description="Helical" evidence="6">
    <location>
        <begin position="162"/>
        <end position="194"/>
    </location>
</feature>
<name>A0A1T4LH87_9FIRM</name>